<accession>A0ABN8E9I4</accession>
<organism evidence="1 2">
    <name type="scientific">Vibrio marisflavi CECT 7928</name>
    <dbReference type="NCBI Taxonomy" id="634439"/>
    <lineage>
        <taxon>Bacteria</taxon>
        <taxon>Pseudomonadati</taxon>
        <taxon>Pseudomonadota</taxon>
        <taxon>Gammaproteobacteria</taxon>
        <taxon>Vibrionales</taxon>
        <taxon>Vibrionaceae</taxon>
        <taxon>Vibrio</taxon>
    </lineage>
</organism>
<dbReference type="Proteomes" id="UP000838748">
    <property type="component" value="Unassembled WGS sequence"/>
</dbReference>
<name>A0ABN8E9I4_9VIBR</name>
<dbReference type="EMBL" id="CAKLDM010000004">
    <property type="protein sequence ID" value="CAH0543128.1"/>
    <property type="molecule type" value="Genomic_DNA"/>
</dbReference>
<protein>
    <recommendedName>
        <fullName evidence="3">Phage protein</fullName>
    </recommendedName>
</protein>
<comment type="caution">
    <text evidence="1">The sequence shown here is derived from an EMBL/GenBank/DDBJ whole genome shotgun (WGS) entry which is preliminary data.</text>
</comment>
<sequence>MLKQRRWGAIPIHNMITEITLPPADYFKKLIDEVITDAGTEAFIEKHLAGINKVLSDDPLSYRNYGAYWWAIKKLMNERGYELGDDEDPITSNHFTYSDPVTLLCAAWAYQDGQIEDGYMYQSKHTYPIVRDGDEDDIEDFEYSLEDHDLEARAVNQI</sequence>
<gene>
    <name evidence="1" type="ORF">VMF7928_04414</name>
</gene>
<keyword evidence="2" id="KW-1185">Reference proteome</keyword>
<reference evidence="1" key="1">
    <citation type="submission" date="2021-11" db="EMBL/GenBank/DDBJ databases">
        <authorList>
            <person name="Rodrigo-Torres L."/>
            <person name="Arahal R. D."/>
            <person name="Lucena T."/>
        </authorList>
    </citation>
    <scope>NUCLEOTIDE SEQUENCE</scope>
    <source>
        <strain evidence="1">CECT 7928</strain>
    </source>
</reference>
<evidence type="ECO:0000313" key="1">
    <source>
        <dbReference type="EMBL" id="CAH0543128.1"/>
    </source>
</evidence>
<evidence type="ECO:0000313" key="2">
    <source>
        <dbReference type="Proteomes" id="UP000838748"/>
    </source>
</evidence>
<evidence type="ECO:0008006" key="3">
    <source>
        <dbReference type="Google" id="ProtNLM"/>
    </source>
</evidence>
<proteinExistence type="predicted"/>